<dbReference type="InterPro" id="IPR008030">
    <property type="entry name" value="NmrA-like"/>
</dbReference>
<dbReference type="SUPFAM" id="SSF51735">
    <property type="entry name" value="NAD(P)-binding Rossmann-fold domains"/>
    <property type="match status" value="1"/>
</dbReference>
<feature type="domain" description="NmrA-like" evidence="3">
    <location>
        <begin position="7"/>
        <end position="283"/>
    </location>
</feature>
<dbReference type="AlphaFoldDB" id="A0A8K1CT45"/>
<keyword evidence="5" id="KW-1185">Reference proteome</keyword>
<keyword evidence="2" id="KW-0560">Oxidoreductase</keyword>
<proteinExistence type="predicted"/>
<name>A0A8K1CT45_PYTOL</name>
<dbReference type="PANTHER" id="PTHR47706">
    <property type="entry name" value="NMRA-LIKE FAMILY PROTEIN"/>
    <property type="match status" value="1"/>
</dbReference>
<evidence type="ECO:0000313" key="5">
    <source>
        <dbReference type="Proteomes" id="UP000794436"/>
    </source>
</evidence>
<dbReference type="Proteomes" id="UP000794436">
    <property type="component" value="Unassembled WGS sequence"/>
</dbReference>
<dbReference type="PANTHER" id="PTHR47706:SF6">
    <property type="entry name" value="NMRA-LIKE FAMILY PROTEIN (AFU_ORTHOLOGUE AFUA_6G00280)"/>
    <property type="match status" value="1"/>
</dbReference>
<protein>
    <recommendedName>
        <fullName evidence="3">NmrA-like domain-containing protein</fullName>
    </recommendedName>
</protein>
<dbReference type="Pfam" id="PF05368">
    <property type="entry name" value="NmrA"/>
    <property type="match status" value="1"/>
</dbReference>
<evidence type="ECO:0000313" key="4">
    <source>
        <dbReference type="EMBL" id="TMW69100.1"/>
    </source>
</evidence>
<accession>A0A8K1CT45</accession>
<sequence>MSSQPLKVLIVGAGEIGDALLRGFVQHGGDRVNVTVLLRPGQDPKDERKQQQIRAIETLKASVVFADLAASTADGLANIFKAFDLVISATGFAAGRGTQLKICQAALQAKVNRFIPWQFGIDYDLIGRGSAQDLFDEQLDVRDMLRAQAIAGRPHTEWVIVSSGMFTSFIFESYFGVVEPRKGGEVVVRALGSWENQVTLTTAEDIGSLTAQIVVADDTAWDSVVYVAGDTVSYKQVADAIEGALAKTKRSVRRELWDMSYLQSEFAKDPKNEVNKYRVVFGQGTGASWPLSATWNHKHKVKTTSLTQWLESNSSVLDK</sequence>
<dbReference type="CDD" id="cd05259">
    <property type="entry name" value="PCBER_SDR_a"/>
    <property type="match status" value="1"/>
</dbReference>
<gene>
    <name evidence="4" type="ORF">Poli38472_001256</name>
</gene>
<dbReference type="OrthoDB" id="5283654at2759"/>
<organism evidence="4 5">
    <name type="scientific">Pythium oligandrum</name>
    <name type="common">Mycoparasitic fungus</name>
    <dbReference type="NCBI Taxonomy" id="41045"/>
    <lineage>
        <taxon>Eukaryota</taxon>
        <taxon>Sar</taxon>
        <taxon>Stramenopiles</taxon>
        <taxon>Oomycota</taxon>
        <taxon>Peronosporomycetes</taxon>
        <taxon>Pythiales</taxon>
        <taxon>Pythiaceae</taxon>
        <taxon>Pythium</taxon>
    </lineage>
</organism>
<keyword evidence="1" id="KW-0521">NADP</keyword>
<dbReference type="Gene3D" id="3.90.25.10">
    <property type="entry name" value="UDP-galactose 4-epimerase, domain 1"/>
    <property type="match status" value="1"/>
</dbReference>
<reference evidence="4" key="1">
    <citation type="submission" date="2019-03" db="EMBL/GenBank/DDBJ databases">
        <title>Long read genome sequence of the mycoparasitic Pythium oligandrum ATCC 38472 isolated from sugarbeet rhizosphere.</title>
        <authorList>
            <person name="Gaulin E."/>
        </authorList>
    </citation>
    <scope>NUCLEOTIDE SEQUENCE</scope>
    <source>
        <strain evidence="4">ATCC 38472_TT</strain>
    </source>
</reference>
<comment type="caution">
    <text evidence="4">The sequence shown here is derived from an EMBL/GenBank/DDBJ whole genome shotgun (WGS) entry which is preliminary data.</text>
</comment>
<evidence type="ECO:0000256" key="1">
    <source>
        <dbReference type="ARBA" id="ARBA00022857"/>
    </source>
</evidence>
<evidence type="ECO:0000259" key="3">
    <source>
        <dbReference type="Pfam" id="PF05368"/>
    </source>
</evidence>
<dbReference type="InterPro" id="IPR036291">
    <property type="entry name" value="NAD(P)-bd_dom_sf"/>
</dbReference>
<dbReference type="GO" id="GO:0016491">
    <property type="term" value="F:oxidoreductase activity"/>
    <property type="evidence" value="ECO:0007669"/>
    <property type="project" value="UniProtKB-KW"/>
</dbReference>
<evidence type="ECO:0000256" key="2">
    <source>
        <dbReference type="ARBA" id="ARBA00023002"/>
    </source>
</evidence>
<dbReference type="InterPro" id="IPR051609">
    <property type="entry name" value="NmrA/Isoflavone_reductase-like"/>
</dbReference>
<dbReference type="EMBL" id="SPLM01000001">
    <property type="protein sequence ID" value="TMW69100.1"/>
    <property type="molecule type" value="Genomic_DNA"/>
</dbReference>
<dbReference type="Gene3D" id="3.40.50.720">
    <property type="entry name" value="NAD(P)-binding Rossmann-like Domain"/>
    <property type="match status" value="1"/>
</dbReference>
<dbReference type="InterPro" id="IPR045312">
    <property type="entry name" value="PCBER-like"/>
</dbReference>